<dbReference type="Gene3D" id="3.40.50.880">
    <property type="match status" value="1"/>
</dbReference>
<dbReference type="InterPro" id="IPR029062">
    <property type="entry name" value="Class_I_gatase-like"/>
</dbReference>
<name>A0ABT9RH25_9ACTN</name>
<organism evidence="2 3">
    <name type="scientific">Streptosporangium brasiliense</name>
    <dbReference type="NCBI Taxonomy" id="47480"/>
    <lineage>
        <taxon>Bacteria</taxon>
        <taxon>Bacillati</taxon>
        <taxon>Actinomycetota</taxon>
        <taxon>Actinomycetes</taxon>
        <taxon>Streptosporangiales</taxon>
        <taxon>Streptosporangiaceae</taxon>
        <taxon>Streptosporangium</taxon>
    </lineage>
</organism>
<proteinExistence type="predicted"/>
<evidence type="ECO:0000259" key="1">
    <source>
        <dbReference type="Pfam" id="PF01965"/>
    </source>
</evidence>
<dbReference type="CDD" id="cd03139">
    <property type="entry name" value="GATase1_PfpI_2"/>
    <property type="match status" value="1"/>
</dbReference>
<dbReference type="Proteomes" id="UP001230426">
    <property type="component" value="Unassembled WGS sequence"/>
</dbReference>
<evidence type="ECO:0000313" key="2">
    <source>
        <dbReference type="EMBL" id="MDP9868403.1"/>
    </source>
</evidence>
<feature type="domain" description="DJ-1/PfpI" evidence="1">
    <location>
        <begin position="2"/>
        <end position="167"/>
    </location>
</feature>
<accession>A0ABT9RH25</accession>
<dbReference type="Pfam" id="PF01965">
    <property type="entry name" value="DJ-1_PfpI"/>
    <property type="match status" value="1"/>
</dbReference>
<dbReference type="PANTHER" id="PTHR43130">
    <property type="entry name" value="ARAC-FAMILY TRANSCRIPTIONAL REGULATOR"/>
    <property type="match status" value="1"/>
</dbReference>
<comment type="caution">
    <text evidence="2">The sequence shown here is derived from an EMBL/GenBank/DDBJ whole genome shotgun (WGS) entry which is preliminary data.</text>
</comment>
<evidence type="ECO:0000313" key="3">
    <source>
        <dbReference type="Proteomes" id="UP001230426"/>
    </source>
</evidence>
<protein>
    <submittedName>
        <fullName evidence="2">Transcriptional regulator GlxA family with amidase domain</fullName>
    </submittedName>
</protein>
<sequence>MKTVAFVLYPGITPLDLVGPLQVMSVLAFFDPSYEVVVAAETLQPLQTDTPLRLAPSHTFDQLDRPYAVIVPGGNGPTFAAMADDGLLERIRAAAATAEVVGSVCTGSLLLAAAGLLQGRRATSHWAALHLLAKLGAVPVGERVVHDGPYVTAAGVAAGIDMALHLVGRLAGEETARQVQLMIEYDPQPPHGPIDWAAVDRAAYAPLITDTLSAALSDHPRLLERLTR</sequence>
<dbReference type="SUPFAM" id="SSF52317">
    <property type="entry name" value="Class I glutamine amidotransferase-like"/>
    <property type="match status" value="1"/>
</dbReference>
<dbReference type="RefSeq" id="WP_306871234.1">
    <property type="nucleotide sequence ID" value="NZ_JAUSRB010000002.1"/>
</dbReference>
<dbReference type="PANTHER" id="PTHR43130:SF2">
    <property type="entry name" value="DJ-1_PFPI DOMAIN-CONTAINING PROTEIN"/>
    <property type="match status" value="1"/>
</dbReference>
<dbReference type="InterPro" id="IPR002818">
    <property type="entry name" value="DJ-1/PfpI"/>
</dbReference>
<dbReference type="InterPro" id="IPR052158">
    <property type="entry name" value="INH-QAR"/>
</dbReference>
<gene>
    <name evidence="2" type="ORF">J2S55_007669</name>
</gene>
<reference evidence="2 3" key="1">
    <citation type="submission" date="2023-07" db="EMBL/GenBank/DDBJ databases">
        <title>Sequencing the genomes of 1000 actinobacteria strains.</title>
        <authorList>
            <person name="Klenk H.-P."/>
        </authorList>
    </citation>
    <scope>NUCLEOTIDE SEQUENCE [LARGE SCALE GENOMIC DNA]</scope>
    <source>
        <strain evidence="2 3">DSM 44109</strain>
    </source>
</reference>
<keyword evidence="3" id="KW-1185">Reference proteome</keyword>
<dbReference type="EMBL" id="JAUSRB010000002">
    <property type="protein sequence ID" value="MDP9868403.1"/>
    <property type="molecule type" value="Genomic_DNA"/>
</dbReference>